<dbReference type="CDD" id="cd16936">
    <property type="entry name" value="HATPase_RsbW-like"/>
    <property type="match status" value="1"/>
</dbReference>
<name>U5W7S1_9ACTN</name>
<evidence type="ECO:0000256" key="1">
    <source>
        <dbReference type="SAM" id="MobiDB-lite"/>
    </source>
</evidence>
<dbReference type="SUPFAM" id="SSF55874">
    <property type="entry name" value="ATPase domain of HSP90 chaperone/DNA topoisomerase II/histidine kinase"/>
    <property type="match status" value="1"/>
</dbReference>
<protein>
    <submittedName>
        <fullName evidence="3">Anti-sigma F factor</fullName>
    </submittedName>
</protein>
<dbReference type="OrthoDB" id="4350801at2"/>
<dbReference type="KEGG" id="afs:AFR_28700"/>
<feature type="compositionally biased region" description="Basic and acidic residues" evidence="1">
    <location>
        <begin position="116"/>
        <end position="125"/>
    </location>
</feature>
<organism evidence="3 4">
    <name type="scientific">Actinoplanes friuliensis DSM 7358</name>
    <dbReference type="NCBI Taxonomy" id="1246995"/>
    <lineage>
        <taxon>Bacteria</taxon>
        <taxon>Bacillati</taxon>
        <taxon>Actinomycetota</taxon>
        <taxon>Actinomycetes</taxon>
        <taxon>Micromonosporales</taxon>
        <taxon>Micromonosporaceae</taxon>
        <taxon>Actinoplanes</taxon>
    </lineage>
</organism>
<dbReference type="RefSeq" id="WP_023560338.1">
    <property type="nucleotide sequence ID" value="NC_022657.1"/>
</dbReference>
<sequence>MRHGGGHGRIELRRDGDTLLCDIVDHGPGFPGGVPAPAGPPSPQTPGGRGLWLARHLTDTLLISDGPGGVTVSVTACLPVTPTPAADAQIEISPGVLIQATTDPLPAPPSAPGKGQAERGRLSPE</sequence>
<dbReference type="InterPro" id="IPR036890">
    <property type="entry name" value="HATPase_C_sf"/>
</dbReference>
<dbReference type="STRING" id="1246995.AFR_28700"/>
<dbReference type="PATRIC" id="fig|1246995.3.peg.5818"/>
<feature type="region of interest" description="Disordered" evidence="1">
    <location>
        <begin position="94"/>
        <end position="125"/>
    </location>
</feature>
<gene>
    <name evidence="3" type="ORF">AFR_28700</name>
</gene>
<dbReference type="AlphaFoldDB" id="U5W7S1"/>
<dbReference type="Proteomes" id="UP000017746">
    <property type="component" value="Chromosome"/>
</dbReference>
<dbReference type="InterPro" id="IPR003594">
    <property type="entry name" value="HATPase_dom"/>
</dbReference>
<feature type="domain" description="Histidine kinase/HSP90-like ATPase" evidence="2">
    <location>
        <begin position="5"/>
        <end position="75"/>
    </location>
</feature>
<keyword evidence="4" id="KW-1185">Reference proteome</keyword>
<feature type="region of interest" description="Disordered" evidence="1">
    <location>
        <begin position="26"/>
        <end position="49"/>
    </location>
</feature>
<dbReference type="eggNOG" id="COG2172">
    <property type="taxonomic scope" value="Bacteria"/>
</dbReference>
<accession>U5W7S1</accession>
<reference evidence="3 4" key="1">
    <citation type="journal article" date="2014" name="J. Biotechnol.">
        <title>Complete genome sequence of the actinobacterium Actinoplanes friuliensis HAG 010964, producer of the lipopeptide antibiotic friulimycin.</title>
        <authorList>
            <person name="Ruckert C."/>
            <person name="Szczepanowski R."/>
            <person name="Albersmeier A."/>
            <person name="Goesmann A."/>
            <person name="Fischer N."/>
            <person name="Steinkamper A."/>
            <person name="Puhler A."/>
            <person name="Biener R."/>
            <person name="Schwartz D."/>
            <person name="Kalinowski J."/>
        </authorList>
    </citation>
    <scope>NUCLEOTIDE SEQUENCE [LARGE SCALE GENOMIC DNA]</scope>
    <source>
        <strain evidence="3 4">DSM 7358</strain>
    </source>
</reference>
<proteinExistence type="predicted"/>
<evidence type="ECO:0000313" key="3">
    <source>
        <dbReference type="EMBL" id="AGZ44001.1"/>
    </source>
</evidence>
<evidence type="ECO:0000313" key="4">
    <source>
        <dbReference type="Proteomes" id="UP000017746"/>
    </source>
</evidence>
<dbReference type="Gene3D" id="3.30.565.10">
    <property type="entry name" value="Histidine kinase-like ATPase, C-terminal domain"/>
    <property type="match status" value="1"/>
</dbReference>
<dbReference type="Pfam" id="PF13581">
    <property type="entry name" value="HATPase_c_2"/>
    <property type="match status" value="1"/>
</dbReference>
<dbReference type="HOGENOM" id="CLU_1987855_0_0_11"/>
<evidence type="ECO:0000259" key="2">
    <source>
        <dbReference type="Pfam" id="PF13581"/>
    </source>
</evidence>
<dbReference type="EMBL" id="CP006272">
    <property type="protein sequence ID" value="AGZ44001.1"/>
    <property type="molecule type" value="Genomic_DNA"/>
</dbReference>